<dbReference type="InterPro" id="IPR036388">
    <property type="entry name" value="WH-like_DNA-bd_sf"/>
</dbReference>
<keyword evidence="2" id="KW-0238">DNA-binding</keyword>
<dbReference type="CDD" id="cd07377">
    <property type="entry name" value="WHTH_GntR"/>
    <property type="match status" value="1"/>
</dbReference>
<dbReference type="SMART" id="SM00345">
    <property type="entry name" value="HTH_GNTR"/>
    <property type="match status" value="1"/>
</dbReference>
<gene>
    <name evidence="5" type="ORF">GCM10009799_36270</name>
</gene>
<protein>
    <recommendedName>
        <fullName evidence="4">HTH gntR-type domain-containing protein</fullName>
    </recommendedName>
</protein>
<evidence type="ECO:0000256" key="2">
    <source>
        <dbReference type="ARBA" id="ARBA00023125"/>
    </source>
</evidence>
<dbReference type="SUPFAM" id="SSF46785">
    <property type="entry name" value="Winged helix' DNA-binding domain"/>
    <property type="match status" value="1"/>
</dbReference>
<keyword evidence="1" id="KW-0805">Transcription regulation</keyword>
<feature type="domain" description="HTH gntR-type" evidence="4">
    <location>
        <begin position="15"/>
        <end position="83"/>
    </location>
</feature>
<sequence>MDFGPDDEIEHDDPIPPYRQLAAILRAQIQRGDYKPRRPIPSEERLVQDFGLSRPTVRKAIRVLVDEGILFVVPQRGTYVAEKPAGSADAAD</sequence>
<dbReference type="PRINTS" id="PR00035">
    <property type="entry name" value="HTHGNTR"/>
</dbReference>
<proteinExistence type="predicted"/>
<keyword evidence="6" id="KW-1185">Reference proteome</keyword>
<dbReference type="EMBL" id="BAAAPC010000016">
    <property type="protein sequence ID" value="GAA2005555.1"/>
    <property type="molecule type" value="Genomic_DNA"/>
</dbReference>
<accession>A0ABP5ET29</accession>
<dbReference type="Proteomes" id="UP001501585">
    <property type="component" value="Unassembled WGS sequence"/>
</dbReference>
<evidence type="ECO:0000313" key="6">
    <source>
        <dbReference type="Proteomes" id="UP001501585"/>
    </source>
</evidence>
<dbReference type="RefSeq" id="WP_344102768.1">
    <property type="nucleotide sequence ID" value="NZ_BAAAPC010000016.1"/>
</dbReference>
<evidence type="ECO:0000259" key="4">
    <source>
        <dbReference type="PROSITE" id="PS50949"/>
    </source>
</evidence>
<dbReference type="PANTHER" id="PTHR44846:SF1">
    <property type="entry name" value="MANNOSYL-D-GLYCERATE TRANSPORT_METABOLISM SYSTEM REPRESSOR MNGR-RELATED"/>
    <property type="match status" value="1"/>
</dbReference>
<evidence type="ECO:0000256" key="3">
    <source>
        <dbReference type="ARBA" id="ARBA00023163"/>
    </source>
</evidence>
<comment type="caution">
    <text evidence="5">The sequence shown here is derived from an EMBL/GenBank/DDBJ whole genome shotgun (WGS) entry which is preliminary data.</text>
</comment>
<evidence type="ECO:0000256" key="1">
    <source>
        <dbReference type="ARBA" id="ARBA00023015"/>
    </source>
</evidence>
<organism evidence="5 6">
    <name type="scientific">Nocardiopsis rhodophaea</name>
    <dbReference type="NCBI Taxonomy" id="280238"/>
    <lineage>
        <taxon>Bacteria</taxon>
        <taxon>Bacillati</taxon>
        <taxon>Actinomycetota</taxon>
        <taxon>Actinomycetes</taxon>
        <taxon>Streptosporangiales</taxon>
        <taxon>Nocardiopsidaceae</taxon>
        <taxon>Nocardiopsis</taxon>
    </lineage>
</organism>
<dbReference type="PANTHER" id="PTHR44846">
    <property type="entry name" value="MANNOSYL-D-GLYCERATE TRANSPORT/METABOLISM SYSTEM REPRESSOR MNGR-RELATED"/>
    <property type="match status" value="1"/>
</dbReference>
<keyword evidence="3" id="KW-0804">Transcription</keyword>
<dbReference type="InterPro" id="IPR000524">
    <property type="entry name" value="Tscrpt_reg_HTH_GntR"/>
</dbReference>
<dbReference type="InterPro" id="IPR036390">
    <property type="entry name" value="WH_DNA-bd_sf"/>
</dbReference>
<dbReference type="Pfam" id="PF00392">
    <property type="entry name" value="GntR"/>
    <property type="match status" value="1"/>
</dbReference>
<dbReference type="PROSITE" id="PS50949">
    <property type="entry name" value="HTH_GNTR"/>
    <property type="match status" value="1"/>
</dbReference>
<reference evidence="6" key="1">
    <citation type="journal article" date="2019" name="Int. J. Syst. Evol. Microbiol.">
        <title>The Global Catalogue of Microorganisms (GCM) 10K type strain sequencing project: providing services to taxonomists for standard genome sequencing and annotation.</title>
        <authorList>
            <consortium name="The Broad Institute Genomics Platform"/>
            <consortium name="The Broad Institute Genome Sequencing Center for Infectious Disease"/>
            <person name="Wu L."/>
            <person name="Ma J."/>
        </authorList>
    </citation>
    <scope>NUCLEOTIDE SEQUENCE [LARGE SCALE GENOMIC DNA]</scope>
    <source>
        <strain evidence="6">JCM 15313</strain>
    </source>
</reference>
<evidence type="ECO:0000313" key="5">
    <source>
        <dbReference type="EMBL" id="GAA2005555.1"/>
    </source>
</evidence>
<name>A0ABP5ET29_9ACTN</name>
<dbReference type="Gene3D" id="1.10.10.10">
    <property type="entry name" value="Winged helix-like DNA-binding domain superfamily/Winged helix DNA-binding domain"/>
    <property type="match status" value="1"/>
</dbReference>
<dbReference type="InterPro" id="IPR050679">
    <property type="entry name" value="Bact_HTH_transcr_reg"/>
</dbReference>